<dbReference type="PANTHER" id="PTHR30478:SF0">
    <property type="entry name" value="BETA SLIDING CLAMP"/>
    <property type="match status" value="1"/>
</dbReference>
<dbReference type="Pfam" id="PF02767">
    <property type="entry name" value="DNA_pol3_beta_2"/>
    <property type="match status" value="1"/>
</dbReference>
<evidence type="ECO:0000256" key="1">
    <source>
        <dbReference type="ARBA" id="ARBA00004496"/>
    </source>
</evidence>
<evidence type="ECO:0000313" key="14">
    <source>
        <dbReference type="EMBL" id="WNQ11507.1"/>
    </source>
</evidence>
<evidence type="ECO:0000259" key="11">
    <source>
        <dbReference type="Pfam" id="PF00712"/>
    </source>
</evidence>
<dbReference type="RefSeq" id="WP_315605283.1">
    <property type="nucleotide sequence ID" value="NZ_CP130318.1"/>
</dbReference>
<evidence type="ECO:0000313" key="15">
    <source>
        <dbReference type="Proteomes" id="UP001305702"/>
    </source>
</evidence>
<dbReference type="SUPFAM" id="SSF55979">
    <property type="entry name" value="DNA clamp"/>
    <property type="match status" value="3"/>
</dbReference>
<feature type="domain" description="DNA polymerase III beta sliding clamp N-terminal" evidence="11">
    <location>
        <begin position="1"/>
        <end position="127"/>
    </location>
</feature>
<dbReference type="GO" id="GO:0008408">
    <property type="term" value="F:3'-5' exonuclease activity"/>
    <property type="evidence" value="ECO:0007669"/>
    <property type="project" value="InterPro"/>
</dbReference>
<evidence type="ECO:0000256" key="10">
    <source>
        <dbReference type="PIRNR" id="PIRNR000804"/>
    </source>
</evidence>
<comment type="function">
    <text evidence="10">Confers DNA tethering and processivity to DNA polymerases and other proteins. Acts as a clamp, forming a ring around DNA (a reaction catalyzed by the clamp-loading complex) which diffuses in an ATP-independent manner freely and bidirectionally along dsDNA. Initially characterized for its ability to contact the catalytic subunit of DNA polymerase III (Pol III), a complex, multichain enzyme responsible for most of the replicative synthesis in bacteria; Pol III exhibits 3'-5' exonuclease proofreading activity. The beta chain is required for initiation of replication as well as for processivity of DNA replication.</text>
</comment>
<dbReference type="Pfam" id="PF00712">
    <property type="entry name" value="DNA_pol3_beta"/>
    <property type="match status" value="1"/>
</dbReference>
<keyword evidence="4 10" id="KW-0963">Cytoplasm</keyword>
<organism evidence="14 15">
    <name type="scientific">Paenibacillus aurantius</name>
    <dbReference type="NCBI Taxonomy" id="2918900"/>
    <lineage>
        <taxon>Bacteria</taxon>
        <taxon>Bacillati</taxon>
        <taxon>Bacillota</taxon>
        <taxon>Bacilli</taxon>
        <taxon>Bacillales</taxon>
        <taxon>Paenibacillaceae</taxon>
        <taxon>Paenibacillus</taxon>
    </lineage>
</organism>
<dbReference type="InterPro" id="IPR001001">
    <property type="entry name" value="DNA_polIII_beta"/>
</dbReference>
<keyword evidence="6 10" id="KW-0548">Nucleotidyltransferase</keyword>
<dbReference type="InterPro" id="IPR022634">
    <property type="entry name" value="DNA_polIII_beta_N"/>
</dbReference>
<dbReference type="InterPro" id="IPR022637">
    <property type="entry name" value="DNA_polIII_beta_cen"/>
</dbReference>
<dbReference type="PIRSF" id="PIRSF000804">
    <property type="entry name" value="DNA_pol_III_b"/>
    <property type="match status" value="1"/>
</dbReference>
<name>A0AA96LHF6_9BACL</name>
<accession>A0AA96LHF6</accession>
<dbReference type="CDD" id="cd00140">
    <property type="entry name" value="beta_clamp"/>
    <property type="match status" value="1"/>
</dbReference>
<gene>
    <name evidence="14" type="primary">dnaN</name>
    <name evidence="14" type="ORF">MJA45_00010</name>
</gene>
<comment type="subcellular location">
    <subcellularLocation>
        <location evidence="1 10">Cytoplasm</location>
    </subcellularLocation>
</comment>
<dbReference type="GO" id="GO:0006271">
    <property type="term" value="P:DNA strand elongation involved in DNA replication"/>
    <property type="evidence" value="ECO:0007669"/>
    <property type="project" value="TreeGrafter"/>
</dbReference>
<keyword evidence="5 10" id="KW-0808">Transferase</keyword>
<reference evidence="14 15" key="1">
    <citation type="submission" date="2022-02" db="EMBL/GenBank/DDBJ databases">
        <title>Paenibacillus sp. MBLB1776 Whole Genome Shotgun Sequencing.</title>
        <authorList>
            <person name="Hwang C.Y."/>
            <person name="Cho E.-S."/>
            <person name="Seo M.-J."/>
        </authorList>
    </citation>
    <scope>NUCLEOTIDE SEQUENCE [LARGE SCALE GENOMIC DNA]</scope>
    <source>
        <strain evidence="14 15">MBLB1776</strain>
    </source>
</reference>
<feature type="domain" description="DNA polymerase III beta sliding clamp central" evidence="12">
    <location>
        <begin position="137"/>
        <end position="252"/>
    </location>
</feature>
<keyword evidence="15" id="KW-1185">Reference proteome</keyword>
<evidence type="ECO:0000256" key="6">
    <source>
        <dbReference type="ARBA" id="ARBA00022695"/>
    </source>
</evidence>
<dbReference type="KEGG" id="paun:MJA45_00010"/>
<dbReference type="PANTHER" id="PTHR30478">
    <property type="entry name" value="DNA POLYMERASE III SUBUNIT BETA"/>
    <property type="match status" value="1"/>
</dbReference>
<keyword evidence="8 10" id="KW-0239">DNA-directed DNA polymerase</keyword>
<keyword evidence="9" id="KW-0238">DNA-binding</keyword>
<evidence type="ECO:0000256" key="4">
    <source>
        <dbReference type="ARBA" id="ARBA00022490"/>
    </source>
</evidence>
<comment type="subunit">
    <text evidence="10">Forms a ring-shaped head-to-tail homodimer around DNA.</text>
</comment>
<dbReference type="GO" id="GO:0005737">
    <property type="term" value="C:cytoplasm"/>
    <property type="evidence" value="ECO:0007669"/>
    <property type="project" value="UniProtKB-SubCell"/>
</dbReference>
<sequence>MKLKILKSYLNESIQHVSKAISSRTTIPILSGIKLDASPNGLTLTASDTDISIQSFIPAETDGKQIIQLSEKGSIVLPAKFFVEIIRKLPAEDVEIEVRPPFQATLRSGTSEIQMVGLDPEEYPHLPKVEERKVISIASDLLKTMIRQTSFAVSTSETTPILTGVLWTLTNNELKLVSCDRHRLAQRETPMETVGEQQFGNIVISGKTLNELNKILPDQNTLVDIVVSDNQVLFKLDNLLFYSRILDGTYPDTSKLIPQNFQTELVLNTKQLVDSIDRAYLLSREDKTNIVKLVMQDQGSVEISSSSTELGKVTETIPVSRVSGDLLRISFNSKYMLDALKVIDSEQIHLGFTGSMSPIIIQPEGDTKILQLILPYRTTN</sequence>
<evidence type="ECO:0000256" key="3">
    <source>
        <dbReference type="ARBA" id="ARBA00021035"/>
    </source>
</evidence>
<dbReference type="Gene3D" id="3.70.10.10">
    <property type="match status" value="1"/>
</dbReference>
<feature type="domain" description="DNA polymerase III beta sliding clamp C-terminal" evidence="13">
    <location>
        <begin position="255"/>
        <end position="377"/>
    </location>
</feature>
<dbReference type="GO" id="GO:0003887">
    <property type="term" value="F:DNA-directed DNA polymerase activity"/>
    <property type="evidence" value="ECO:0007669"/>
    <property type="project" value="UniProtKB-UniRule"/>
</dbReference>
<dbReference type="Pfam" id="PF02768">
    <property type="entry name" value="DNA_pol3_beta_3"/>
    <property type="match status" value="1"/>
</dbReference>
<dbReference type="Proteomes" id="UP001305702">
    <property type="component" value="Chromosome"/>
</dbReference>
<dbReference type="InterPro" id="IPR046938">
    <property type="entry name" value="DNA_clamp_sf"/>
</dbReference>
<evidence type="ECO:0000256" key="7">
    <source>
        <dbReference type="ARBA" id="ARBA00022705"/>
    </source>
</evidence>
<dbReference type="EMBL" id="CP130318">
    <property type="protein sequence ID" value="WNQ11507.1"/>
    <property type="molecule type" value="Genomic_DNA"/>
</dbReference>
<keyword evidence="7 10" id="KW-0235">DNA replication</keyword>
<comment type="similarity">
    <text evidence="2 10">Belongs to the beta sliding clamp family.</text>
</comment>
<evidence type="ECO:0000256" key="8">
    <source>
        <dbReference type="ARBA" id="ARBA00022932"/>
    </source>
</evidence>
<dbReference type="GO" id="GO:0009360">
    <property type="term" value="C:DNA polymerase III complex"/>
    <property type="evidence" value="ECO:0007669"/>
    <property type="project" value="InterPro"/>
</dbReference>
<dbReference type="SMART" id="SM00480">
    <property type="entry name" value="POL3Bc"/>
    <property type="match status" value="1"/>
</dbReference>
<evidence type="ECO:0000256" key="5">
    <source>
        <dbReference type="ARBA" id="ARBA00022679"/>
    </source>
</evidence>
<protein>
    <recommendedName>
        <fullName evidence="3 10">Beta sliding clamp</fullName>
    </recommendedName>
</protein>
<evidence type="ECO:0000259" key="13">
    <source>
        <dbReference type="Pfam" id="PF02768"/>
    </source>
</evidence>
<dbReference type="AlphaFoldDB" id="A0AA96LHF6"/>
<evidence type="ECO:0000256" key="2">
    <source>
        <dbReference type="ARBA" id="ARBA00010752"/>
    </source>
</evidence>
<evidence type="ECO:0000256" key="9">
    <source>
        <dbReference type="ARBA" id="ARBA00023125"/>
    </source>
</evidence>
<dbReference type="NCBIfam" id="TIGR00663">
    <property type="entry name" value="dnan"/>
    <property type="match status" value="1"/>
</dbReference>
<evidence type="ECO:0000259" key="12">
    <source>
        <dbReference type="Pfam" id="PF02767"/>
    </source>
</evidence>
<proteinExistence type="inferred from homology"/>
<dbReference type="Gene3D" id="3.10.150.10">
    <property type="entry name" value="DNA Polymerase III, subunit A, domain 2"/>
    <property type="match status" value="1"/>
</dbReference>
<dbReference type="GO" id="GO:0003677">
    <property type="term" value="F:DNA binding"/>
    <property type="evidence" value="ECO:0007669"/>
    <property type="project" value="UniProtKB-UniRule"/>
</dbReference>
<dbReference type="InterPro" id="IPR022635">
    <property type="entry name" value="DNA_polIII_beta_C"/>
</dbReference>